<dbReference type="PROSITE" id="PS00455">
    <property type="entry name" value="AMP_BINDING"/>
    <property type="match status" value="1"/>
</dbReference>
<dbReference type="InterPro" id="IPR010071">
    <property type="entry name" value="AA_adenyl_dom"/>
</dbReference>
<sequence>MLRSMFPDADRFHIAPRNIHAPLRIHDLTGTTDTDRSRHLTEVRARLRTHRFDIESGDTWRVELTRLDDRCVLHCAIDLIIADLTSIGIFLRDLAALYRGDELTCAPNSFDAAARMPAPTRDDAELLPEGPQLPRVEERDVVFRREQHALSRDSIAGLDAACRAHGVTRAAAFLAVYSLVLQRWSTTPDFLINVTTFGRPPGVADVIGDFTQTHLYRTGGHAQAAFAEQVRNAQRGLRAALAGAESTDLLAAQLRAGHGHSGIAPVVFTYAADTTVLRHADAETLGTVGEVTSMTPQVIIDNQVGALGGDLIVSWDYRAGCFPGAVVTDMFAAYVGLLQRLGSHDWALPLSIELPKHSALARQRCNATTVPTPPGALYQAFREHARRNPAAIALCWAADEFGPGLNGDPIAAAHPHLTYGALDELARRVAGALAARHAPGSIIGIQLPKGPAQVVAVLGVLMSGCGYLPVGVDQPGERFARICALSAMAGLIRSGGQEHSAFTAGPIVHDIEFMLRSAPAEPLPVDPHDIAYVIYTSGSTGEPKGVLISHAAALNTIVDVNRRNAIGATDVLLALSALDFDLSVYDIFGPLSRGASVVTISETHRRDAFRWKALITEFSVTVWNSVPPLLDMLLIAVGDEPAALSTLRSVFLSGDWIPHDMARRLHGVAPQARLVAMGGATEAAIWSNEFVVADRDPEWVSVPYGYPLGNQVFRVVDNTGQDRPDHVAGELWIGGAGVALGYQSAPALTAEKFVADEEGRRWYRTGDLGCYWPDGTLEFLGRIDAQVKINGHRVECGEIEHVLRGHPGVGSAVVVPIHSNRALGAVIVAECDAAEPSSAELRMHLESRLPQYMVPNLFLFGSTLPLNGNGKVDRRRAAQEIEAGAHTAPGRQPSGALTPVEQRVAEVWSAVLDSPITNHDDNFFRRGGDSLRATQVARELKRKGVHGADVGQLLKRQTLREFSSVCVAGPLPDDAGEHSVATAVTEFPLTRLQQAYVLGSAGMNGTLRAPTYFAVVLEATEPADDIDPDRFAAVVSRCVDEFDLLRCTLDTDTGQRVHAHAGPVAVTMVAGLDPDVLMQRMAGETFDPRAVPAVQCFALTGSSRHIGLLINYLSLDARSLTTVIATIVADYQRSPRPFQVDCGATVFARFAGETPHNGYAHEHSPPPALPLCVDVGSGHNARVRFERFTSTIDPREFGCLRERASRLGVTPTALIFEAFGAALYATGADPRFAIVVPTSHRPDYAPADREVLGNFTRLMLCDLDYSVAEPGSQEAVSAAQEQLWCAVGDAGDATAYLAALRAAGSAGYPVVFTSTLGLVPQRSAPLSSLCTLTQTPGVWLDCQVEDHSGGARISWDVATGVISDEALAQGFSYFENAVRGGRLAEPVPDTEDCDWPTAVIATARRLCGTRQVRQEYAALLRHWGQVRNGFAAHQDTDRAARRLADILTGAASPQTLIGDPQLAPEALLLADERTQRALEELTERIFAHSRQVGRRLRIMEIGSRTGLITERLTGLIGAIVQEYLCFEPNPVQAAIAADRNMKSPVRQLNSHRQLAATEADVVVCCGSLHQLTDAGAVLDAVTVAEGGWLWVAEICEISTATLVSAAVLNPDLLSAGPLPAAHEWWRFLAQRHWQPAQMTQNGPGLTIIAHPRCQDRRPRAAPRSDVAPPPPPAGPVSVQAVDESVLATIAGIWQRHLNIAGSALPAADDDFFLLGGDSLVATRVYADLQSAGFTRLALVDLFNYPVLAELAERAGTPTPARQARQQSTITAGDESSYPLTVVQQAYLAGRFGGFMLSGVAAHCYFEFDVHEFDLMKFETAARQLIDRHPGLRTTVTRESSRWCAVVHPGPIEPVVRVYDDVRTPMRDQVIDLTARPGIDFGVQLCGSGRAIVGIGMDNIMLDGASMMIALAQLEYLYRGGGIDELPSLPTTFAHYVARHPELWPDADEDVLPRLADSRDYWRSRLPALPAAPPLAAMQELLDIEKPVFERVEATVGPSDWCRITEACRAERVTAASFLLAHYARVLGGWSDTDHFCVNVTLLDRDPDVPGIEQVIGDFTSLLLLECRVDATESIWELARRLQRQLFTDLPHRAADAVWLQRELLRHHGQPAKAVFPVVFTCGLGLTDTSLGTPLELGRLVFGLSQTPQTVLDFQMWEHAGGLSLSWDFVTQAIPPEAALHNLDTMVDGMLTAAIIPAAIDPDARYDELSDKVLRTCAATLGLPRVEPADNFFRLGGDSVTATRVVEQLSRDVSPAATLRLLFEHPVIGDFVTQLRTVADDAGPDFEEGVL</sequence>
<dbReference type="InterPro" id="IPR023213">
    <property type="entry name" value="CAT-like_dom_sf"/>
</dbReference>
<comment type="cofactor">
    <cofactor evidence="1">
        <name>pantetheine 4'-phosphate</name>
        <dbReference type="ChEBI" id="CHEBI:47942"/>
    </cofactor>
</comment>
<dbReference type="InterPro" id="IPR000873">
    <property type="entry name" value="AMP-dep_synth/lig_dom"/>
</dbReference>
<dbReference type="GO" id="GO:0031177">
    <property type="term" value="F:phosphopantetheine binding"/>
    <property type="evidence" value="ECO:0007669"/>
    <property type="project" value="InterPro"/>
</dbReference>
<dbReference type="InterPro" id="IPR001242">
    <property type="entry name" value="Condensation_dom"/>
</dbReference>
<dbReference type="InterPro" id="IPR045851">
    <property type="entry name" value="AMP-bd_C_sf"/>
</dbReference>
<dbReference type="Gene3D" id="3.30.300.30">
    <property type="match status" value="1"/>
</dbReference>
<dbReference type="InterPro" id="IPR006162">
    <property type="entry name" value="Ppantetheine_attach_site"/>
</dbReference>
<dbReference type="InterPro" id="IPR025110">
    <property type="entry name" value="AMP-bd_C"/>
</dbReference>
<dbReference type="Gene3D" id="3.30.559.10">
    <property type="entry name" value="Chloramphenicol acetyltransferase-like domain"/>
    <property type="match status" value="3"/>
</dbReference>
<dbReference type="SUPFAM" id="SSF52777">
    <property type="entry name" value="CoA-dependent acyltransferases"/>
    <property type="match status" value="6"/>
</dbReference>
<dbReference type="PROSITE" id="PS00012">
    <property type="entry name" value="PHOSPHOPANTETHEINE"/>
    <property type="match status" value="1"/>
</dbReference>
<feature type="domain" description="Carrier" evidence="6">
    <location>
        <begin position="1683"/>
        <end position="1758"/>
    </location>
</feature>
<evidence type="ECO:0000256" key="4">
    <source>
        <dbReference type="ARBA" id="ARBA00022553"/>
    </source>
</evidence>
<protein>
    <submittedName>
        <fullName evidence="7">Non-ribosomal peptide synthetase</fullName>
    </submittedName>
</protein>
<dbReference type="Pfam" id="PF13193">
    <property type="entry name" value="AMP-binding_C"/>
    <property type="match status" value="1"/>
</dbReference>
<dbReference type="InterPro" id="IPR029063">
    <property type="entry name" value="SAM-dependent_MTases_sf"/>
</dbReference>
<dbReference type="Gene3D" id="1.10.1200.10">
    <property type="entry name" value="ACP-like"/>
    <property type="match status" value="3"/>
</dbReference>
<evidence type="ECO:0000313" key="7">
    <source>
        <dbReference type="EMBL" id="OBR99893.1"/>
    </source>
</evidence>
<dbReference type="EMBL" id="MAEM01000409">
    <property type="protein sequence ID" value="OBR99893.1"/>
    <property type="molecule type" value="Genomic_DNA"/>
</dbReference>
<dbReference type="PROSITE" id="PS50075">
    <property type="entry name" value="CARRIER"/>
    <property type="match status" value="3"/>
</dbReference>
<dbReference type="InterPro" id="IPR020845">
    <property type="entry name" value="AMP-binding_CS"/>
</dbReference>
<dbReference type="Proteomes" id="UP000093757">
    <property type="component" value="Unassembled WGS sequence"/>
</dbReference>
<comment type="pathway">
    <text evidence="2">Siderophore biosynthesis.</text>
</comment>
<name>A0A1A6BCB8_MYCGO</name>
<dbReference type="SUPFAM" id="SSF47336">
    <property type="entry name" value="ACP-like"/>
    <property type="match status" value="3"/>
</dbReference>
<dbReference type="InterPro" id="IPR042099">
    <property type="entry name" value="ANL_N_sf"/>
</dbReference>
<dbReference type="UniPathway" id="UPA00011"/>
<dbReference type="InterPro" id="IPR009081">
    <property type="entry name" value="PP-bd_ACP"/>
</dbReference>
<dbReference type="SUPFAM" id="SSF56801">
    <property type="entry name" value="Acetyl-CoA synthetase-like"/>
    <property type="match status" value="1"/>
</dbReference>
<reference evidence="7 8" key="1">
    <citation type="submission" date="2016-06" db="EMBL/GenBank/DDBJ databases">
        <authorList>
            <person name="Kjaerup R.B."/>
            <person name="Dalgaard T.S."/>
            <person name="Juul-Madsen H.R."/>
        </authorList>
    </citation>
    <scope>NUCLEOTIDE SEQUENCE [LARGE SCALE GENOMIC DNA]</scope>
    <source>
        <strain evidence="7 8">1245752.6</strain>
    </source>
</reference>
<keyword evidence="3" id="KW-0596">Phosphopantetheine</keyword>
<comment type="caution">
    <text evidence="7">The sequence shown here is derived from an EMBL/GenBank/DDBJ whole genome shotgun (WGS) entry which is preliminary data.</text>
</comment>
<gene>
    <name evidence="7" type="ORF">A9W98_27970</name>
</gene>
<feature type="domain" description="Carrier" evidence="6">
    <location>
        <begin position="2203"/>
        <end position="2278"/>
    </location>
</feature>
<dbReference type="Pfam" id="PF00501">
    <property type="entry name" value="AMP-binding"/>
    <property type="match status" value="1"/>
</dbReference>
<dbReference type="Gene3D" id="3.30.559.30">
    <property type="entry name" value="Nonribosomal peptide synthetase, condensation domain"/>
    <property type="match status" value="3"/>
</dbReference>
<dbReference type="InterPro" id="IPR020806">
    <property type="entry name" value="PKS_PP-bd"/>
</dbReference>
<feature type="domain" description="Carrier" evidence="6">
    <location>
        <begin position="895"/>
        <end position="970"/>
    </location>
</feature>
<organism evidence="7 8">
    <name type="scientific">Mycobacterium gordonae</name>
    <dbReference type="NCBI Taxonomy" id="1778"/>
    <lineage>
        <taxon>Bacteria</taxon>
        <taxon>Bacillati</taxon>
        <taxon>Actinomycetota</taxon>
        <taxon>Actinomycetes</taxon>
        <taxon>Mycobacteriales</taxon>
        <taxon>Mycobacteriaceae</taxon>
        <taxon>Mycobacterium</taxon>
    </lineage>
</organism>
<dbReference type="Gene3D" id="3.40.50.150">
    <property type="entry name" value="Vaccinia Virus protein VP39"/>
    <property type="match status" value="1"/>
</dbReference>
<evidence type="ECO:0000256" key="1">
    <source>
        <dbReference type="ARBA" id="ARBA00001957"/>
    </source>
</evidence>
<keyword evidence="5" id="KW-0436">Ligase</keyword>
<dbReference type="InterPro" id="IPR036736">
    <property type="entry name" value="ACP-like_sf"/>
</dbReference>
<dbReference type="SMART" id="SM00823">
    <property type="entry name" value="PKS_PP"/>
    <property type="match status" value="2"/>
</dbReference>
<dbReference type="NCBIfam" id="TIGR01733">
    <property type="entry name" value="AA-adenyl-dom"/>
    <property type="match status" value="1"/>
</dbReference>
<proteinExistence type="predicted"/>
<dbReference type="GO" id="GO:0043041">
    <property type="term" value="P:amino acid activation for nonribosomal peptide biosynthetic process"/>
    <property type="evidence" value="ECO:0007669"/>
    <property type="project" value="TreeGrafter"/>
</dbReference>
<dbReference type="GO" id="GO:0016874">
    <property type="term" value="F:ligase activity"/>
    <property type="evidence" value="ECO:0007669"/>
    <property type="project" value="UniProtKB-KW"/>
</dbReference>
<dbReference type="Pfam" id="PF00668">
    <property type="entry name" value="Condensation"/>
    <property type="match status" value="2"/>
</dbReference>
<dbReference type="PANTHER" id="PTHR45527">
    <property type="entry name" value="NONRIBOSOMAL PEPTIDE SYNTHETASE"/>
    <property type="match status" value="1"/>
</dbReference>
<evidence type="ECO:0000259" key="6">
    <source>
        <dbReference type="PROSITE" id="PS50075"/>
    </source>
</evidence>
<dbReference type="SUPFAM" id="SSF53335">
    <property type="entry name" value="S-adenosyl-L-methionine-dependent methyltransferases"/>
    <property type="match status" value="1"/>
</dbReference>
<dbReference type="PANTHER" id="PTHR45527:SF10">
    <property type="entry name" value="PYOCHELIN SYNTHASE PCHF"/>
    <property type="match status" value="1"/>
</dbReference>
<evidence type="ECO:0000256" key="2">
    <source>
        <dbReference type="ARBA" id="ARBA00004924"/>
    </source>
</evidence>
<dbReference type="Pfam" id="PF00550">
    <property type="entry name" value="PP-binding"/>
    <property type="match status" value="3"/>
</dbReference>
<dbReference type="GO" id="GO:0005737">
    <property type="term" value="C:cytoplasm"/>
    <property type="evidence" value="ECO:0007669"/>
    <property type="project" value="TreeGrafter"/>
</dbReference>
<dbReference type="Gene3D" id="3.40.50.12780">
    <property type="entry name" value="N-terminal domain of ligase-like"/>
    <property type="match status" value="1"/>
</dbReference>
<dbReference type="GO" id="GO:0044550">
    <property type="term" value="P:secondary metabolite biosynthetic process"/>
    <property type="evidence" value="ECO:0007669"/>
    <property type="project" value="TreeGrafter"/>
</dbReference>
<evidence type="ECO:0000256" key="3">
    <source>
        <dbReference type="ARBA" id="ARBA00022450"/>
    </source>
</evidence>
<accession>A0A1A6BCB8</accession>
<dbReference type="GO" id="GO:0008610">
    <property type="term" value="P:lipid biosynthetic process"/>
    <property type="evidence" value="ECO:0007669"/>
    <property type="project" value="UniProtKB-ARBA"/>
</dbReference>
<keyword evidence="4" id="KW-0597">Phosphoprotein</keyword>
<evidence type="ECO:0000256" key="5">
    <source>
        <dbReference type="ARBA" id="ARBA00022598"/>
    </source>
</evidence>
<evidence type="ECO:0000313" key="8">
    <source>
        <dbReference type="Proteomes" id="UP000093757"/>
    </source>
</evidence>